<dbReference type="PANTHER" id="PTHR11051">
    <property type="entry name" value="GLYCOSYL HYDROLASE-RELATED"/>
    <property type="match status" value="1"/>
</dbReference>
<gene>
    <name evidence="2" type="ORF">SAMN05443428_12436</name>
</gene>
<dbReference type="GO" id="GO:0005975">
    <property type="term" value="P:carbohydrate metabolic process"/>
    <property type="evidence" value="ECO:0007669"/>
    <property type="project" value="InterPro"/>
</dbReference>
<dbReference type="RefSeq" id="WP_078697436.1">
    <property type="nucleotide sequence ID" value="NZ_FUYH01000024.1"/>
</dbReference>
<proteinExistence type="predicted"/>
<dbReference type="Proteomes" id="UP000190105">
    <property type="component" value="Unassembled WGS sequence"/>
</dbReference>
<dbReference type="InterPro" id="IPR037018">
    <property type="entry name" value="GH65_N"/>
</dbReference>
<evidence type="ECO:0000313" key="2">
    <source>
        <dbReference type="EMBL" id="SKA97308.1"/>
    </source>
</evidence>
<dbReference type="Gene3D" id="2.70.98.40">
    <property type="entry name" value="Glycoside hydrolase, family 65, N-terminal domain"/>
    <property type="match status" value="1"/>
</dbReference>
<dbReference type="InterPro" id="IPR005196">
    <property type="entry name" value="Glyco_hydro_65_N"/>
</dbReference>
<dbReference type="OrthoDB" id="9758855at2"/>
<dbReference type="STRING" id="1147123.SAMN05443428_12436"/>
<organism evidence="2 3">
    <name type="scientific">Caloramator quimbayensis</name>
    <dbReference type="NCBI Taxonomy" id="1147123"/>
    <lineage>
        <taxon>Bacteria</taxon>
        <taxon>Bacillati</taxon>
        <taxon>Bacillota</taxon>
        <taxon>Clostridia</taxon>
        <taxon>Eubacteriales</taxon>
        <taxon>Clostridiaceae</taxon>
        <taxon>Caloramator</taxon>
    </lineage>
</organism>
<name>A0A1T4Y6Z8_9CLOT</name>
<evidence type="ECO:0000313" key="3">
    <source>
        <dbReference type="Proteomes" id="UP000190105"/>
    </source>
</evidence>
<accession>A0A1T4Y6Z8</accession>
<evidence type="ECO:0000259" key="1">
    <source>
        <dbReference type="Pfam" id="PF03636"/>
    </source>
</evidence>
<dbReference type="PANTHER" id="PTHR11051:SF8">
    <property type="entry name" value="PROTEIN-GLUCOSYLGALACTOSYLHYDROXYLYSINE GLUCOSIDASE"/>
    <property type="match status" value="1"/>
</dbReference>
<dbReference type="GO" id="GO:0030246">
    <property type="term" value="F:carbohydrate binding"/>
    <property type="evidence" value="ECO:0007669"/>
    <property type="project" value="InterPro"/>
</dbReference>
<dbReference type="EMBL" id="FUYH01000024">
    <property type="protein sequence ID" value="SKA97308.1"/>
    <property type="molecule type" value="Genomic_DNA"/>
</dbReference>
<dbReference type="InterPro" id="IPR011013">
    <property type="entry name" value="Gal_mutarotase_sf_dom"/>
</dbReference>
<feature type="domain" description="Glycoside hydrolase family 65 N-terminal" evidence="1">
    <location>
        <begin position="17"/>
        <end position="168"/>
    </location>
</feature>
<sequence>MNEVINNLVLDEWKIIEDKFIWGNNLKNETLFSIGNGYIGMRGNFEEGIYNKEFSIEGTYINGFYETHKINYGERAYAFPDTGQSMINIINSKAIKIFADDEELVVDNSKIIDYMRVLDFKEGTLKRTIIYETKKGKRLSLEFERLVSFTQKHLCIITEISQQNSSRIFIFTEIAFYCIILKKWYSTSSIGCKNSYNSPYPQKFK</sequence>
<dbReference type="SUPFAM" id="SSF74650">
    <property type="entry name" value="Galactose mutarotase-like"/>
    <property type="match status" value="1"/>
</dbReference>
<dbReference type="Pfam" id="PF03636">
    <property type="entry name" value="Glyco_hydro_65N"/>
    <property type="match status" value="1"/>
</dbReference>
<reference evidence="3" key="1">
    <citation type="submission" date="2017-02" db="EMBL/GenBank/DDBJ databases">
        <authorList>
            <person name="Varghese N."/>
            <person name="Submissions S."/>
        </authorList>
    </citation>
    <scope>NUCLEOTIDE SEQUENCE [LARGE SCALE GENOMIC DNA]</scope>
    <source>
        <strain evidence="3">USBA 833</strain>
    </source>
</reference>
<dbReference type="AlphaFoldDB" id="A0A1T4Y6Z8"/>
<protein>
    <submittedName>
        <fullName evidence="2">Alpha,alpha-trehalose phosphorylase</fullName>
    </submittedName>
</protein>
<keyword evidence="3" id="KW-1185">Reference proteome</keyword>
<dbReference type="GO" id="GO:0004553">
    <property type="term" value="F:hydrolase activity, hydrolyzing O-glycosyl compounds"/>
    <property type="evidence" value="ECO:0007669"/>
    <property type="project" value="TreeGrafter"/>
</dbReference>